<proteinExistence type="predicted"/>
<accession>C5B4W3</accession>
<keyword evidence="2" id="KW-1185">Reference proteome</keyword>
<dbReference type="KEGG" id="mea:Mex_2pCDS603974R"/>
<evidence type="ECO:0000313" key="2">
    <source>
        <dbReference type="Proteomes" id="UP000009081"/>
    </source>
</evidence>
<evidence type="ECO:0000313" key="1">
    <source>
        <dbReference type="EMBL" id="ACS43495.1"/>
    </source>
</evidence>
<organism evidence="1 2">
    <name type="scientific">Methylorubrum extorquens (strain ATCC 14718 / DSM 1338 / JCM 2805 / NCIMB 9133 / AM1)</name>
    <name type="common">Methylobacterium extorquens</name>
    <dbReference type="NCBI Taxonomy" id="272630"/>
    <lineage>
        <taxon>Bacteria</taxon>
        <taxon>Pseudomonadati</taxon>
        <taxon>Pseudomonadota</taxon>
        <taxon>Alphaproteobacteria</taxon>
        <taxon>Hyphomicrobiales</taxon>
        <taxon>Methylobacteriaceae</taxon>
        <taxon>Methylorubrum</taxon>
    </lineage>
</organism>
<name>C5B4W3_METEA</name>
<geneLocation type="plasmid" evidence="1 2">
    <name>megaplasmid</name>
</geneLocation>
<dbReference type="AlphaFoldDB" id="C5B4W3"/>
<protein>
    <submittedName>
        <fullName evidence="1">Uncharacterized protein</fullName>
    </submittedName>
</protein>
<dbReference type="EMBL" id="CP001511">
    <property type="protein sequence ID" value="ACS43495.1"/>
    <property type="molecule type" value="Genomic_DNA"/>
</dbReference>
<reference evidence="1 2" key="1">
    <citation type="journal article" date="2009" name="PLoS ONE">
        <title>Methylobacterium genome sequences: a reference blueprint to investigate microbial metabolism of C1 compounds from natural and industrial sources.</title>
        <authorList>
            <person name="Vuilleumier S."/>
            <person name="Chistoserdova L."/>
            <person name="Lee M.-C."/>
            <person name="Bringel F."/>
            <person name="Lajus A."/>
            <person name="Zhou Y."/>
            <person name="Gourion B."/>
            <person name="Barbe V."/>
            <person name="Chang J."/>
            <person name="Cruveiller S."/>
            <person name="Dossat C."/>
            <person name="Gillett W."/>
            <person name="Gruffaz C."/>
            <person name="Haugen E."/>
            <person name="Hourcade E."/>
            <person name="Levy R."/>
            <person name="Mangenot S."/>
            <person name="Muller E."/>
            <person name="Nadalig T."/>
            <person name="Pagni M."/>
            <person name="Penny C."/>
            <person name="Peyraud R."/>
            <person name="Robinson D.G."/>
            <person name="Roche D."/>
            <person name="Rouy Z."/>
            <person name="Saenampechek C."/>
            <person name="Salvignol G."/>
            <person name="Vallenet D."/>
            <person name="Wu Z."/>
            <person name="Marx C.J."/>
            <person name="Vorholt J.A."/>
            <person name="Olson M.V."/>
            <person name="Kaul R."/>
            <person name="Weissenbach J."/>
            <person name="Medigue C."/>
            <person name="Lidstrom M.E."/>
        </authorList>
    </citation>
    <scope>NUCLEOTIDE SEQUENCE [LARGE SCALE GENOMIC DNA]</scope>
    <source>
        <strain evidence="2">ATCC 14718 / DSM 1338 / JCM 2805 / NCIMB 9133 / AM1</strain>
    </source>
</reference>
<sequence>MARAAYRTARAIRAFRLTLSSGLLDNSSVQAEMLVSRSFPKHPDSWSCAMAVGAASVSQPMKNDMLENFIGIHESLSVPDIGQP</sequence>
<dbReference type="Proteomes" id="UP000009081">
    <property type="component" value="Plasmid megaplasmid"/>
</dbReference>
<keyword evidence="1" id="KW-0614">Plasmid</keyword>
<dbReference type="HOGENOM" id="CLU_2523706_0_0_5"/>
<gene>
    <name evidence="1" type="ORF">MexAM1_META2pCDS603974R</name>
</gene>